<organism evidence="2 3">
    <name type="scientific">Streptomyces niveus</name>
    <name type="common">Streptomyces spheroides</name>
    <dbReference type="NCBI Taxonomy" id="193462"/>
    <lineage>
        <taxon>Bacteria</taxon>
        <taxon>Bacillati</taxon>
        <taxon>Actinomycetota</taxon>
        <taxon>Actinomycetes</taxon>
        <taxon>Kitasatosporales</taxon>
        <taxon>Streptomycetaceae</taxon>
        <taxon>Streptomyces</taxon>
    </lineage>
</organism>
<evidence type="ECO:0000313" key="2">
    <source>
        <dbReference type="EMBL" id="WUX56829.1"/>
    </source>
</evidence>
<proteinExistence type="predicted"/>
<dbReference type="CDD" id="cd06193">
    <property type="entry name" value="siderophore_interacting"/>
    <property type="match status" value="1"/>
</dbReference>
<dbReference type="InterPro" id="IPR039261">
    <property type="entry name" value="FNR_nucleotide-bd"/>
</dbReference>
<accession>A0ABZ2AES5</accession>
<dbReference type="Gene3D" id="3.40.50.80">
    <property type="entry name" value="Nucleotide-binding domain of ferredoxin-NADP reductase (FNR) module"/>
    <property type="match status" value="1"/>
</dbReference>
<dbReference type="InterPro" id="IPR007037">
    <property type="entry name" value="SIP_rossman_dom"/>
</dbReference>
<dbReference type="EMBL" id="CP109495">
    <property type="protein sequence ID" value="WUX56829.1"/>
    <property type="molecule type" value="Genomic_DNA"/>
</dbReference>
<dbReference type="Pfam" id="PF08021">
    <property type="entry name" value="FAD_binding_9"/>
    <property type="match status" value="1"/>
</dbReference>
<name>A0ABZ2AES5_STRNV</name>
<protein>
    <submittedName>
        <fullName evidence="2">Siderophore-interacting protein</fullName>
    </submittedName>
</protein>
<dbReference type="PANTHER" id="PTHR30157">
    <property type="entry name" value="FERRIC REDUCTASE, NADPH-DEPENDENT"/>
    <property type="match status" value="1"/>
</dbReference>
<dbReference type="InterPro" id="IPR013113">
    <property type="entry name" value="SIP_FAD-bd"/>
</dbReference>
<dbReference type="Gene3D" id="2.40.30.10">
    <property type="entry name" value="Translation factors"/>
    <property type="match status" value="1"/>
</dbReference>
<dbReference type="InterPro" id="IPR017927">
    <property type="entry name" value="FAD-bd_FR_type"/>
</dbReference>
<gene>
    <name evidence="2" type="ORF">OG442_37790</name>
</gene>
<dbReference type="Pfam" id="PF04954">
    <property type="entry name" value="SIP"/>
    <property type="match status" value="1"/>
</dbReference>
<dbReference type="InterPro" id="IPR039374">
    <property type="entry name" value="SIP_fam"/>
</dbReference>
<dbReference type="PANTHER" id="PTHR30157:SF0">
    <property type="entry name" value="NADPH-DEPENDENT FERRIC-CHELATE REDUCTASE"/>
    <property type="match status" value="1"/>
</dbReference>
<dbReference type="InterPro" id="IPR017938">
    <property type="entry name" value="Riboflavin_synthase-like_b-brl"/>
</dbReference>
<feature type="domain" description="FAD-binding FR-type" evidence="1">
    <location>
        <begin position="13"/>
        <end position="148"/>
    </location>
</feature>
<dbReference type="RefSeq" id="WP_329081763.1">
    <property type="nucleotide sequence ID" value="NZ_CP108849.2"/>
</dbReference>
<dbReference type="PROSITE" id="PS51384">
    <property type="entry name" value="FAD_FR"/>
    <property type="match status" value="1"/>
</dbReference>
<evidence type="ECO:0000259" key="1">
    <source>
        <dbReference type="PROSITE" id="PS51384"/>
    </source>
</evidence>
<evidence type="ECO:0000313" key="3">
    <source>
        <dbReference type="Proteomes" id="UP001432209"/>
    </source>
</evidence>
<sequence>MTRHTDTPAAASLPVRVVEVSAVRRLSPHMVRVTFGGRALAGFTYDGPDQQVKLYFPRPGQTAPVLPEPGTDGDPMRWYGAFQAIPEDERPWMRSYTVRAHDPASGTIDIDFVLHEGEGDGPATRWARSARSGDVLGMFGPSAYFAEPVPLGTADWMLLAGDESALPAIGTIVEALPAGARAVVYVEVWDGAEEQRFESAGELTVHWLHRAAPAAGAPPLVDAVRAAVFPPGSVFAWLGGEAGAVRALRRHLVGERGLDRRSVHFTGYWRRSLTQDDAPTETDLAEARERLADSP</sequence>
<keyword evidence="3" id="KW-1185">Reference proteome</keyword>
<reference evidence="2" key="1">
    <citation type="submission" date="2022-10" db="EMBL/GenBank/DDBJ databases">
        <title>The complete genomes of actinobacterial strains from the NBC collection.</title>
        <authorList>
            <person name="Joergensen T.S."/>
            <person name="Alvarez Arevalo M."/>
            <person name="Sterndorff E.B."/>
            <person name="Faurdal D."/>
            <person name="Vuksanovic O."/>
            <person name="Mourched A.-S."/>
            <person name="Charusanti P."/>
            <person name="Shaw S."/>
            <person name="Blin K."/>
            <person name="Weber T."/>
        </authorList>
    </citation>
    <scope>NUCLEOTIDE SEQUENCE</scope>
    <source>
        <strain evidence="2">NBC_01432</strain>
    </source>
</reference>
<dbReference type="SUPFAM" id="SSF63380">
    <property type="entry name" value="Riboflavin synthase domain-like"/>
    <property type="match status" value="1"/>
</dbReference>
<dbReference type="Proteomes" id="UP001432209">
    <property type="component" value="Chromosome"/>
</dbReference>